<feature type="compositionally biased region" description="Low complexity" evidence="1">
    <location>
        <begin position="47"/>
        <end position="56"/>
    </location>
</feature>
<feature type="compositionally biased region" description="Acidic residues" evidence="1">
    <location>
        <begin position="57"/>
        <end position="77"/>
    </location>
</feature>
<evidence type="ECO:0000313" key="3">
    <source>
        <dbReference type="Proteomes" id="UP000828465"/>
    </source>
</evidence>
<accession>A0AAE7XW08</accession>
<gene>
    <name evidence="2" type="ORF">PODOV006v2_p0040</name>
</gene>
<evidence type="ECO:0000313" key="2">
    <source>
        <dbReference type="EMBL" id="QZI86134.1"/>
    </source>
</evidence>
<reference evidence="2" key="1">
    <citation type="submission" date="2021-03" db="EMBL/GenBank/DDBJ databases">
        <title>Rapid evolution of virus immunity in the wild.</title>
        <authorList>
            <person name="Piel D."/>
            <person name="Bruto M."/>
            <person name="Labreuche Y."/>
            <person name="Blanquart F."/>
            <person name="Chenivesse S."/>
            <person name="Lepanse S."/>
            <person name="James A."/>
            <person name="Garcia Cruz R."/>
            <person name="Dubert J."/>
            <person name="Petton B."/>
            <person name="Lieberman E."/>
            <person name="Wegner M.K."/>
            <person name="Hussain F.A."/>
            <person name="Kauffman K.K."/>
            <person name="Polz M.F."/>
            <person name="Gandon S."/>
            <person name="Bikard D."/>
            <person name="Le Roux F."/>
        </authorList>
    </citation>
    <scope>NUCLEOTIDE SEQUENCE</scope>
</reference>
<feature type="region of interest" description="Disordered" evidence="1">
    <location>
        <begin position="1"/>
        <end position="86"/>
    </location>
</feature>
<dbReference type="Proteomes" id="UP000828465">
    <property type="component" value="Segment"/>
</dbReference>
<evidence type="ECO:0008006" key="4">
    <source>
        <dbReference type="Google" id="ProtNLM"/>
    </source>
</evidence>
<proteinExistence type="predicted"/>
<evidence type="ECO:0000256" key="1">
    <source>
        <dbReference type="SAM" id="MobiDB-lite"/>
    </source>
</evidence>
<protein>
    <recommendedName>
        <fullName evidence="4">Capsid and scaffold protein</fullName>
    </recommendedName>
</protein>
<name>A0AAE7XW08_9CAUD</name>
<keyword evidence="3" id="KW-1185">Reference proteome</keyword>
<dbReference type="EMBL" id="MW865291">
    <property type="protein sequence ID" value="QZI86134.1"/>
    <property type="molecule type" value="Genomic_DNA"/>
</dbReference>
<organism evidence="2 3">
    <name type="scientific">Vibrio phage 15E36.1</name>
    <dbReference type="NCBI Taxonomy" id="2859290"/>
    <lineage>
        <taxon>Viruses</taxon>
        <taxon>Duplodnaviria</taxon>
        <taxon>Heunggongvirae</taxon>
        <taxon>Uroviricota</taxon>
        <taxon>Caudoviricetes</taxon>
        <taxon>Autographivirales</taxon>
        <taxon>Autosignataviridae</taxon>
        <taxon>Colwellvirinae</taxon>
        <taxon>Roscoffvirus</taxon>
        <taxon>Roscoffvirus rv15E36</taxon>
    </lineage>
</organism>
<sequence length="299" mass="32514">MTVELINHNPNEVLDLTGGADESTDTAIQEGDESTLDTSLESDGADTSEGGDTSSEGTDDAGDSDGADSSDDSDGSVEGEFYFGETRVNVEVPDEISKALTEAGIDQAELLGQLFKKDGDFSLDEATKAKLEEKFGATMVNGYLNMYKTINDQAAQKFANDAQVQADLEKEQHSAYAEAVGGEEGLVQMEDYIVKNFDENQIAAYNAVMENGDHQSQMLIISQVKKMQAMADTLQNGDKNIKLIGDKDPADYGVTSPMDKGHLTYDEYQSIIEGDKYWEDKEYMAKVDAARIAGKRLDI</sequence>